<dbReference type="Gene3D" id="1.10.10.1450">
    <property type="match status" value="1"/>
</dbReference>
<protein>
    <recommendedName>
        <fullName evidence="1">Mos1 transposase HTH domain-containing protein</fullName>
    </recommendedName>
</protein>
<dbReference type="EMBL" id="JAJSOF020000038">
    <property type="protein sequence ID" value="KAJ4427319.1"/>
    <property type="molecule type" value="Genomic_DNA"/>
</dbReference>
<dbReference type="PANTHER" id="PTHR46060">
    <property type="entry name" value="MARINER MOS1 TRANSPOSASE-LIKE PROTEIN"/>
    <property type="match status" value="1"/>
</dbReference>
<evidence type="ECO:0000313" key="3">
    <source>
        <dbReference type="Proteomes" id="UP001148838"/>
    </source>
</evidence>
<dbReference type="InterPro" id="IPR041426">
    <property type="entry name" value="Mos1_HTH"/>
</dbReference>
<reference evidence="2 3" key="1">
    <citation type="journal article" date="2022" name="Allergy">
        <title>Genome assembly and annotation of Periplaneta americana reveal a comprehensive cockroach allergen profile.</title>
        <authorList>
            <person name="Wang L."/>
            <person name="Xiong Q."/>
            <person name="Saelim N."/>
            <person name="Wang L."/>
            <person name="Nong W."/>
            <person name="Wan A.T."/>
            <person name="Shi M."/>
            <person name="Liu X."/>
            <person name="Cao Q."/>
            <person name="Hui J.H.L."/>
            <person name="Sookrung N."/>
            <person name="Leung T.F."/>
            <person name="Tungtrongchitr A."/>
            <person name="Tsui S.K.W."/>
        </authorList>
    </citation>
    <scope>NUCLEOTIDE SEQUENCE [LARGE SCALE GENOMIC DNA]</scope>
    <source>
        <strain evidence="2">PWHHKU_190912</strain>
    </source>
</reference>
<accession>A0ABQ8RZZ3</accession>
<comment type="caution">
    <text evidence="2">The sequence shown here is derived from an EMBL/GenBank/DDBJ whole genome shotgun (WGS) entry which is preliminary data.</text>
</comment>
<feature type="domain" description="Mos1 transposase HTH" evidence="1">
    <location>
        <begin position="173"/>
        <end position="205"/>
    </location>
</feature>
<sequence length="249" mass="28829">MEIRFSPKSTVDSLLFLVANRLERFITSFAKITSSFATVYSRLWLHPTVRRNYAMPLAVSFQSPWISRVPQSFEPANADKSAIIHIIHNVAAEVVYNLKMGHRPVIYPQYAEHGSRKVNAIKSLHTRYIQKPDRSRLVPVEWQQCSEMEALIPSPAACEVRSVIKFFNAQSIAPIEIHRQLCQVYGPNIMSKQMVHRWCRQFSEGRQSVHDEERSGRPSLINDDHVKLVRQCIMENRRFTITELSSHFP</sequence>
<gene>
    <name evidence="2" type="ORF">ANN_24939</name>
</gene>
<dbReference type="Pfam" id="PF17906">
    <property type="entry name" value="HTH_48"/>
    <property type="match status" value="1"/>
</dbReference>
<evidence type="ECO:0000259" key="1">
    <source>
        <dbReference type="Pfam" id="PF17906"/>
    </source>
</evidence>
<dbReference type="InterPro" id="IPR052709">
    <property type="entry name" value="Transposase-MT_Hybrid"/>
</dbReference>
<keyword evidence="3" id="KW-1185">Reference proteome</keyword>
<name>A0ABQ8RZZ3_PERAM</name>
<evidence type="ECO:0000313" key="2">
    <source>
        <dbReference type="EMBL" id="KAJ4427319.1"/>
    </source>
</evidence>
<organism evidence="2 3">
    <name type="scientific">Periplaneta americana</name>
    <name type="common">American cockroach</name>
    <name type="synonym">Blatta americana</name>
    <dbReference type="NCBI Taxonomy" id="6978"/>
    <lineage>
        <taxon>Eukaryota</taxon>
        <taxon>Metazoa</taxon>
        <taxon>Ecdysozoa</taxon>
        <taxon>Arthropoda</taxon>
        <taxon>Hexapoda</taxon>
        <taxon>Insecta</taxon>
        <taxon>Pterygota</taxon>
        <taxon>Neoptera</taxon>
        <taxon>Polyneoptera</taxon>
        <taxon>Dictyoptera</taxon>
        <taxon>Blattodea</taxon>
        <taxon>Blattoidea</taxon>
        <taxon>Blattidae</taxon>
        <taxon>Blattinae</taxon>
        <taxon>Periplaneta</taxon>
    </lineage>
</organism>
<proteinExistence type="predicted"/>
<dbReference type="Proteomes" id="UP001148838">
    <property type="component" value="Unassembled WGS sequence"/>
</dbReference>
<dbReference type="PANTHER" id="PTHR46060:SF1">
    <property type="entry name" value="MARINER MOS1 TRANSPOSASE-LIKE PROTEIN"/>
    <property type="match status" value="1"/>
</dbReference>